<dbReference type="CDD" id="cd03449">
    <property type="entry name" value="R_hydratase"/>
    <property type="match status" value="1"/>
</dbReference>
<dbReference type="RefSeq" id="WP_200256292.1">
    <property type="nucleotide sequence ID" value="NZ_NRSH01000010.1"/>
</dbReference>
<sequence length="147" mass="15757">MPHELHGYCLEDLEPGMSDAYARTVTEADLVLFAGLSGDNNPLHINEEFASTTFAKGRIAHGIFLGGLISCVLGTRLPGPGAIYLDQQLSFRAPVRIGDTVRAVATVKGVDRASKRVTLDTTCYVRNRVVVTGEAEVLVTPREESGG</sequence>
<name>A0ABS1E1Y5_9GAMM</name>
<protein>
    <submittedName>
        <fullName evidence="2">(R)-hydratase</fullName>
    </submittedName>
</protein>
<dbReference type="Gene3D" id="3.10.129.10">
    <property type="entry name" value="Hotdog Thioesterase"/>
    <property type="match status" value="1"/>
</dbReference>
<dbReference type="Pfam" id="PF01575">
    <property type="entry name" value="MaoC_dehydratas"/>
    <property type="match status" value="1"/>
</dbReference>
<evidence type="ECO:0000313" key="2">
    <source>
        <dbReference type="EMBL" id="MBK1725796.1"/>
    </source>
</evidence>
<reference evidence="2 3" key="1">
    <citation type="journal article" date="2020" name="Microorganisms">
        <title>Osmotic Adaptation and Compatible Solute Biosynthesis of Phototrophic Bacteria as Revealed from Genome Analyses.</title>
        <authorList>
            <person name="Imhoff J.F."/>
            <person name="Rahn T."/>
            <person name="Kunzel S."/>
            <person name="Keller A."/>
            <person name="Neulinger S.C."/>
        </authorList>
    </citation>
    <scope>NUCLEOTIDE SEQUENCE [LARGE SCALE GENOMIC DNA]</scope>
    <source>
        <strain evidence="2 3">DSM 15116</strain>
    </source>
</reference>
<accession>A0ABS1E1Y5</accession>
<dbReference type="PANTHER" id="PTHR43437">
    <property type="entry name" value="HYDROXYACYL-THIOESTER DEHYDRATASE TYPE 2, MITOCHONDRIAL-RELATED"/>
    <property type="match status" value="1"/>
</dbReference>
<evidence type="ECO:0000259" key="1">
    <source>
        <dbReference type="Pfam" id="PF01575"/>
    </source>
</evidence>
<dbReference type="InterPro" id="IPR050965">
    <property type="entry name" value="UPF0336/Enoyl-CoA_hydratase"/>
</dbReference>
<keyword evidence="3" id="KW-1185">Reference proteome</keyword>
<dbReference type="EMBL" id="NRSH01000010">
    <property type="protein sequence ID" value="MBK1725796.1"/>
    <property type="molecule type" value="Genomic_DNA"/>
</dbReference>
<organism evidence="2 3">
    <name type="scientific">Halorhodospira neutriphila</name>
    <dbReference type="NCBI Taxonomy" id="168379"/>
    <lineage>
        <taxon>Bacteria</taxon>
        <taxon>Pseudomonadati</taxon>
        <taxon>Pseudomonadota</taxon>
        <taxon>Gammaproteobacteria</taxon>
        <taxon>Chromatiales</taxon>
        <taxon>Ectothiorhodospiraceae</taxon>
        <taxon>Halorhodospira</taxon>
    </lineage>
</organism>
<gene>
    <name evidence="2" type="ORF">CKO13_01920</name>
</gene>
<dbReference type="Proteomes" id="UP000738126">
    <property type="component" value="Unassembled WGS sequence"/>
</dbReference>
<comment type="caution">
    <text evidence="2">The sequence shown here is derived from an EMBL/GenBank/DDBJ whole genome shotgun (WGS) entry which is preliminary data.</text>
</comment>
<dbReference type="InterPro" id="IPR002539">
    <property type="entry name" value="MaoC-like_dom"/>
</dbReference>
<dbReference type="PANTHER" id="PTHR43437:SF3">
    <property type="entry name" value="HYDROXYACYL-THIOESTER DEHYDRATASE TYPE 2, MITOCHONDRIAL"/>
    <property type="match status" value="1"/>
</dbReference>
<evidence type="ECO:0000313" key="3">
    <source>
        <dbReference type="Proteomes" id="UP000738126"/>
    </source>
</evidence>
<feature type="domain" description="MaoC-like" evidence="1">
    <location>
        <begin position="21"/>
        <end position="118"/>
    </location>
</feature>
<proteinExistence type="predicted"/>
<dbReference type="SUPFAM" id="SSF54637">
    <property type="entry name" value="Thioesterase/thiol ester dehydrase-isomerase"/>
    <property type="match status" value="1"/>
</dbReference>
<dbReference type="InterPro" id="IPR029069">
    <property type="entry name" value="HotDog_dom_sf"/>
</dbReference>